<dbReference type="Gene3D" id="2.60.120.10">
    <property type="entry name" value="Jelly Rolls"/>
    <property type="match status" value="1"/>
</dbReference>
<reference evidence="1 2" key="1">
    <citation type="submission" date="2020-07" db="EMBL/GenBank/DDBJ databases">
        <title>Exploring microbial biodiversity for novel pathways involved in the catabolism of aromatic compounds derived from lignin.</title>
        <authorList>
            <person name="Elkins J."/>
        </authorList>
    </citation>
    <scope>NUCLEOTIDE SEQUENCE [LARGE SCALE GENOMIC DNA]</scope>
    <source>
        <strain evidence="1 2">H2C3B</strain>
    </source>
</reference>
<dbReference type="Proteomes" id="UP000572540">
    <property type="component" value="Unassembled WGS sequence"/>
</dbReference>
<protein>
    <submittedName>
        <fullName evidence="1">Uncharacterized protein</fullName>
    </submittedName>
</protein>
<accession>A0A7Z0AYS0</accession>
<dbReference type="RefSeq" id="WP_179710456.1">
    <property type="nucleotide sequence ID" value="NZ_JACCAU010000001.1"/>
</dbReference>
<gene>
    <name evidence="1" type="ORF">GGD41_002144</name>
</gene>
<proteinExistence type="predicted"/>
<name>A0A7Z0AYS0_9BURK</name>
<evidence type="ECO:0000313" key="2">
    <source>
        <dbReference type="Proteomes" id="UP000572540"/>
    </source>
</evidence>
<dbReference type="EMBL" id="JACCAU010000001">
    <property type="protein sequence ID" value="NYH14916.1"/>
    <property type="molecule type" value="Genomic_DNA"/>
</dbReference>
<organism evidence="1 2">
    <name type="scientific">Paraburkholderia bryophila</name>
    <dbReference type="NCBI Taxonomy" id="420952"/>
    <lineage>
        <taxon>Bacteria</taxon>
        <taxon>Pseudomonadati</taxon>
        <taxon>Pseudomonadota</taxon>
        <taxon>Betaproteobacteria</taxon>
        <taxon>Burkholderiales</taxon>
        <taxon>Burkholderiaceae</taxon>
        <taxon>Paraburkholderia</taxon>
    </lineage>
</organism>
<comment type="caution">
    <text evidence="1">The sequence shown here is derived from an EMBL/GenBank/DDBJ whole genome shotgun (WGS) entry which is preliminary data.</text>
</comment>
<sequence>MIDASRCDTCQPESYRGFLSENIAMSLPSAPARRVRRRESRVCLISALALAYNGLQSPHEGIRVCVTLTSRCIVAKLAVFIGRLQWVAFAVMMSLGNPAMSQEKAPMTSSSDQIKVMAENEKVVASEERIKPGAETDSRARPYRVVRAMKGGSIQRIYPDGRKEMAMWKTGEVRVFEASGPYKLKNVGKEDVVFYIVGLK</sequence>
<evidence type="ECO:0000313" key="1">
    <source>
        <dbReference type="EMBL" id="NYH14916.1"/>
    </source>
</evidence>
<dbReference type="AlphaFoldDB" id="A0A7Z0AYS0"/>
<dbReference type="InterPro" id="IPR014710">
    <property type="entry name" value="RmlC-like_jellyroll"/>
</dbReference>